<protein>
    <recommendedName>
        <fullName evidence="4">Major facilitator superfamily (MFS) profile domain-containing protein</fullName>
    </recommendedName>
</protein>
<reference evidence="2" key="1">
    <citation type="journal article" date="2010" name="Science">
        <title>Plasticity of animal genome architecture unmasked by rapid evolution of a pelagic tunicate.</title>
        <authorList>
            <person name="Denoeud F."/>
            <person name="Henriet S."/>
            <person name="Mungpakdee S."/>
            <person name="Aury J.M."/>
            <person name="Da Silva C."/>
            <person name="Brinkmann H."/>
            <person name="Mikhaleva J."/>
            <person name="Olsen L.C."/>
            <person name="Jubin C."/>
            <person name="Canestro C."/>
            <person name="Bouquet J.M."/>
            <person name="Danks G."/>
            <person name="Poulain J."/>
            <person name="Campsteijn C."/>
            <person name="Adamski M."/>
            <person name="Cross I."/>
            <person name="Yadetie F."/>
            <person name="Muffato M."/>
            <person name="Louis A."/>
            <person name="Butcher S."/>
            <person name="Tsagkogeorga G."/>
            <person name="Konrad A."/>
            <person name="Singh S."/>
            <person name="Jensen M.F."/>
            <person name="Cong E.H."/>
            <person name="Eikeseth-Otteraa H."/>
            <person name="Noel B."/>
            <person name="Anthouard V."/>
            <person name="Porcel B.M."/>
            <person name="Kachouri-Lafond R."/>
            <person name="Nishino A."/>
            <person name="Ugolini M."/>
            <person name="Chourrout P."/>
            <person name="Nishida H."/>
            <person name="Aasland R."/>
            <person name="Huzurbazar S."/>
            <person name="Westhof E."/>
            <person name="Delsuc F."/>
            <person name="Lehrach H."/>
            <person name="Reinhardt R."/>
            <person name="Weissenbach J."/>
            <person name="Roy S.W."/>
            <person name="Artiguenave F."/>
            <person name="Postlethwait J.H."/>
            <person name="Manak J.R."/>
            <person name="Thompson E.M."/>
            <person name="Jaillon O."/>
            <person name="Du Pasquier L."/>
            <person name="Boudinot P."/>
            <person name="Liberles D.A."/>
            <person name="Volff J.N."/>
            <person name="Philippe H."/>
            <person name="Lenhard B."/>
            <person name="Roest Crollius H."/>
            <person name="Wincker P."/>
            <person name="Chourrout D."/>
        </authorList>
    </citation>
    <scope>NUCLEOTIDE SEQUENCE [LARGE SCALE GENOMIC DNA]</scope>
</reference>
<dbReference type="InterPro" id="IPR027197">
    <property type="entry name" value="SLC43A3"/>
</dbReference>
<proteinExistence type="predicted"/>
<dbReference type="PANTHER" id="PTHR20765:SF1">
    <property type="entry name" value="EQUILIBRATIVE NUCLEOBASE TRANSPORTER 1"/>
    <property type="match status" value="1"/>
</dbReference>
<dbReference type="AlphaFoldDB" id="E4XPK1"/>
<evidence type="ECO:0000313" key="3">
    <source>
        <dbReference type="Proteomes" id="UP000001307"/>
    </source>
</evidence>
<dbReference type="Proteomes" id="UP000001307">
    <property type="component" value="Unassembled WGS sequence"/>
</dbReference>
<evidence type="ECO:0000313" key="2">
    <source>
        <dbReference type="EMBL" id="CBY11789.1"/>
    </source>
</evidence>
<gene>
    <name evidence="2" type="ORF">GSOID_T00016973001</name>
</gene>
<sequence length="132" mass="14559">MVIDKTLAATGDKNKALAAGVFLTTTLGISFTGLTLIANTTLQYASFFLSVLHRSFTFGINATVIGLSFPNEHFGKLYGTTQIFTIISAQATDMLFKYAAENSFVATNRILLYLEIISLFHFCILLYLIRKS</sequence>
<evidence type="ECO:0008006" key="4">
    <source>
        <dbReference type="Google" id="ProtNLM"/>
    </source>
</evidence>
<feature type="transmembrane region" description="Helical" evidence="1">
    <location>
        <begin position="110"/>
        <end position="129"/>
    </location>
</feature>
<dbReference type="PANTHER" id="PTHR20765">
    <property type="entry name" value="SOLUTE CARRIER FAMILY 43 MEMBER 3-RELATED"/>
    <property type="match status" value="1"/>
</dbReference>
<accession>E4XPK1</accession>
<keyword evidence="1" id="KW-1133">Transmembrane helix</keyword>
<dbReference type="OrthoDB" id="330047at2759"/>
<dbReference type="EMBL" id="FN653094">
    <property type="protein sequence ID" value="CBY11789.1"/>
    <property type="molecule type" value="Genomic_DNA"/>
</dbReference>
<evidence type="ECO:0000256" key="1">
    <source>
        <dbReference type="SAM" id="Phobius"/>
    </source>
</evidence>
<keyword evidence="1" id="KW-0472">Membrane</keyword>
<feature type="transmembrane region" description="Helical" evidence="1">
    <location>
        <begin position="16"/>
        <end position="37"/>
    </location>
</feature>
<keyword evidence="3" id="KW-1185">Reference proteome</keyword>
<organism evidence="2">
    <name type="scientific">Oikopleura dioica</name>
    <name type="common">Tunicate</name>
    <dbReference type="NCBI Taxonomy" id="34765"/>
    <lineage>
        <taxon>Eukaryota</taxon>
        <taxon>Metazoa</taxon>
        <taxon>Chordata</taxon>
        <taxon>Tunicata</taxon>
        <taxon>Appendicularia</taxon>
        <taxon>Copelata</taxon>
        <taxon>Oikopleuridae</taxon>
        <taxon>Oikopleura</taxon>
    </lineage>
</organism>
<keyword evidence="1" id="KW-0812">Transmembrane</keyword>
<name>E4XPK1_OIKDI</name>
<dbReference type="InParanoid" id="E4XPK1"/>